<dbReference type="EMBL" id="KN833700">
    <property type="protein sequence ID" value="KIK26676.1"/>
    <property type="molecule type" value="Genomic_DNA"/>
</dbReference>
<evidence type="ECO:0000313" key="3">
    <source>
        <dbReference type="Proteomes" id="UP000054018"/>
    </source>
</evidence>
<evidence type="ECO:0000313" key="2">
    <source>
        <dbReference type="EMBL" id="KIK26676.1"/>
    </source>
</evidence>
<protein>
    <submittedName>
        <fullName evidence="2">Uncharacterized protein</fullName>
    </submittedName>
</protein>
<gene>
    <name evidence="2" type="ORF">PISMIDRAFT_243364</name>
</gene>
<keyword evidence="3" id="KW-1185">Reference proteome</keyword>
<evidence type="ECO:0000256" key="1">
    <source>
        <dbReference type="SAM" id="MobiDB-lite"/>
    </source>
</evidence>
<organism evidence="2 3">
    <name type="scientific">Pisolithus microcarpus 441</name>
    <dbReference type="NCBI Taxonomy" id="765257"/>
    <lineage>
        <taxon>Eukaryota</taxon>
        <taxon>Fungi</taxon>
        <taxon>Dikarya</taxon>
        <taxon>Basidiomycota</taxon>
        <taxon>Agaricomycotina</taxon>
        <taxon>Agaricomycetes</taxon>
        <taxon>Agaricomycetidae</taxon>
        <taxon>Boletales</taxon>
        <taxon>Sclerodermatineae</taxon>
        <taxon>Pisolithaceae</taxon>
        <taxon>Pisolithus</taxon>
    </lineage>
</organism>
<accession>A0A0C9ZBN8</accession>
<dbReference type="AlphaFoldDB" id="A0A0C9ZBN8"/>
<feature type="compositionally biased region" description="Polar residues" evidence="1">
    <location>
        <begin position="9"/>
        <end position="25"/>
    </location>
</feature>
<feature type="compositionally biased region" description="Acidic residues" evidence="1">
    <location>
        <begin position="29"/>
        <end position="41"/>
    </location>
</feature>
<sequence>MSVDHSPGPTWTTLREPTETSSVMRSSDDDGDDELEVENELTDMPLQKRRRVQGVMRMDPRTQHLL</sequence>
<dbReference type="HOGENOM" id="CLU_2832122_0_0_1"/>
<proteinExistence type="predicted"/>
<reference evidence="3" key="2">
    <citation type="submission" date="2015-01" db="EMBL/GenBank/DDBJ databases">
        <title>Evolutionary Origins and Diversification of the Mycorrhizal Mutualists.</title>
        <authorList>
            <consortium name="DOE Joint Genome Institute"/>
            <consortium name="Mycorrhizal Genomics Consortium"/>
            <person name="Kohler A."/>
            <person name="Kuo A."/>
            <person name="Nagy L.G."/>
            <person name="Floudas D."/>
            <person name="Copeland A."/>
            <person name="Barry K.W."/>
            <person name="Cichocki N."/>
            <person name="Veneault-Fourrey C."/>
            <person name="LaButti K."/>
            <person name="Lindquist E.A."/>
            <person name="Lipzen A."/>
            <person name="Lundell T."/>
            <person name="Morin E."/>
            <person name="Murat C."/>
            <person name="Riley R."/>
            <person name="Ohm R."/>
            <person name="Sun H."/>
            <person name="Tunlid A."/>
            <person name="Henrissat B."/>
            <person name="Grigoriev I.V."/>
            <person name="Hibbett D.S."/>
            <person name="Martin F."/>
        </authorList>
    </citation>
    <scope>NUCLEOTIDE SEQUENCE [LARGE SCALE GENOMIC DNA]</scope>
    <source>
        <strain evidence="3">441</strain>
    </source>
</reference>
<dbReference type="Proteomes" id="UP000054018">
    <property type="component" value="Unassembled WGS sequence"/>
</dbReference>
<name>A0A0C9ZBN8_9AGAM</name>
<dbReference type="OrthoDB" id="2683671at2759"/>
<reference evidence="2 3" key="1">
    <citation type="submission" date="2014-04" db="EMBL/GenBank/DDBJ databases">
        <authorList>
            <consortium name="DOE Joint Genome Institute"/>
            <person name="Kuo A."/>
            <person name="Kohler A."/>
            <person name="Costa M.D."/>
            <person name="Nagy L.G."/>
            <person name="Floudas D."/>
            <person name="Copeland A."/>
            <person name="Barry K.W."/>
            <person name="Cichocki N."/>
            <person name="Veneault-Fourrey C."/>
            <person name="LaButti K."/>
            <person name="Lindquist E.A."/>
            <person name="Lipzen A."/>
            <person name="Lundell T."/>
            <person name="Morin E."/>
            <person name="Murat C."/>
            <person name="Sun H."/>
            <person name="Tunlid A."/>
            <person name="Henrissat B."/>
            <person name="Grigoriev I.V."/>
            <person name="Hibbett D.S."/>
            <person name="Martin F."/>
            <person name="Nordberg H.P."/>
            <person name="Cantor M.N."/>
            <person name="Hua S.X."/>
        </authorList>
    </citation>
    <scope>NUCLEOTIDE SEQUENCE [LARGE SCALE GENOMIC DNA]</scope>
    <source>
        <strain evidence="2 3">441</strain>
    </source>
</reference>
<feature type="region of interest" description="Disordered" evidence="1">
    <location>
        <begin position="1"/>
        <end position="47"/>
    </location>
</feature>